<dbReference type="AlphaFoldDB" id="A0A1I0LAL9"/>
<dbReference type="CDD" id="cd00060">
    <property type="entry name" value="FHA"/>
    <property type="match status" value="2"/>
</dbReference>
<dbReference type="InterPro" id="IPR008984">
    <property type="entry name" value="SMAD_FHA_dom_sf"/>
</dbReference>
<gene>
    <name evidence="4" type="ORF">SAMN05443639_12389</name>
</gene>
<accession>A0A1I0LAL9</accession>
<feature type="domain" description="FHA" evidence="3">
    <location>
        <begin position="193"/>
        <end position="243"/>
    </location>
</feature>
<dbReference type="EMBL" id="FOIJ01000023">
    <property type="protein sequence ID" value="SEU37192.1"/>
    <property type="molecule type" value="Genomic_DNA"/>
</dbReference>
<dbReference type="Gene3D" id="2.60.200.20">
    <property type="match status" value="2"/>
</dbReference>
<evidence type="ECO:0000313" key="4">
    <source>
        <dbReference type="EMBL" id="SEU37192.1"/>
    </source>
</evidence>
<dbReference type="PROSITE" id="PS50005">
    <property type="entry name" value="TPR"/>
    <property type="match status" value="1"/>
</dbReference>
<keyword evidence="5" id="KW-1185">Reference proteome</keyword>
<dbReference type="SMART" id="SM00240">
    <property type="entry name" value="FHA"/>
    <property type="match status" value="2"/>
</dbReference>
<dbReference type="Pfam" id="PF00498">
    <property type="entry name" value="FHA"/>
    <property type="match status" value="2"/>
</dbReference>
<dbReference type="RefSeq" id="WP_093525717.1">
    <property type="nucleotide sequence ID" value="NZ_FOIJ01000023.1"/>
</dbReference>
<dbReference type="PANTHER" id="PTHR23308">
    <property type="entry name" value="NUCLEAR INHIBITOR OF PROTEIN PHOSPHATASE-1"/>
    <property type="match status" value="1"/>
</dbReference>
<dbReference type="InterPro" id="IPR050923">
    <property type="entry name" value="Cell_Proc_Reg/RNA_Proc"/>
</dbReference>
<dbReference type="InterPro" id="IPR000253">
    <property type="entry name" value="FHA_dom"/>
</dbReference>
<dbReference type="InterPro" id="IPR011990">
    <property type="entry name" value="TPR-like_helical_dom_sf"/>
</dbReference>
<dbReference type="InterPro" id="IPR019734">
    <property type="entry name" value="TPR_rpt"/>
</dbReference>
<feature type="domain" description="FHA" evidence="3">
    <location>
        <begin position="22"/>
        <end position="71"/>
    </location>
</feature>
<keyword evidence="1" id="KW-0802">TPR repeat</keyword>
<evidence type="ECO:0000259" key="3">
    <source>
        <dbReference type="PROSITE" id="PS50006"/>
    </source>
</evidence>
<dbReference type="PROSITE" id="PS50006">
    <property type="entry name" value="FHA_DOMAIN"/>
    <property type="match status" value="2"/>
</dbReference>
<evidence type="ECO:0000313" key="5">
    <source>
        <dbReference type="Proteomes" id="UP000199181"/>
    </source>
</evidence>
<feature type="repeat" description="TPR" evidence="1">
    <location>
        <begin position="616"/>
        <end position="649"/>
    </location>
</feature>
<evidence type="ECO:0000256" key="2">
    <source>
        <dbReference type="SAM" id="MobiDB-lite"/>
    </source>
</evidence>
<dbReference type="Proteomes" id="UP000199181">
    <property type="component" value="Unassembled WGS sequence"/>
</dbReference>
<name>A0A1I0LAL9_9BACT</name>
<protein>
    <submittedName>
        <fullName evidence="4">FHA domain-containing protein</fullName>
    </submittedName>
</protein>
<dbReference type="SUPFAM" id="SSF49879">
    <property type="entry name" value="SMAD/FHA domain"/>
    <property type="match status" value="2"/>
</dbReference>
<evidence type="ECO:0000256" key="1">
    <source>
        <dbReference type="PROSITE-ProRule" id="PRU00339"/>
    </source>
</evidence>
<dbReference type="SUPFAM" id="SSF48452">
    <property type="entry name" value="TPR-like"/>
    <property type="match status" value="1"/>
</dbReference>
<reference evidence="5" key="1">
    <citation type="submission" date="2016-10" db="EMBL/GenBank/DDBJ databases">
        <authorList>
            <person name="Varghese N."/>
            <person name="Submissions S."/>
        </authorList>
    </citation>
    <scope>NUCLEOTIDE SEQUENCE [LARGE SCALE GENOMIC DNA]</scope>
    <source>
        <strain evidence="5">DSM 16858</strain>
    </source>
</reference>
<sequence>MPTLIVRHPDGTETEHEFSGELKIGRHESNDLPLTEGGVSRQHARVFAEEGAILIEDLNSSNGTYVDAGRVSEPMPLTPQSQIVIGDYELRLKASTRPSSAGRKAQVTRVAPALGADKPQVTRAAPALGTEEGVPRATRALPRVRPSSPAGEEAPKRPARSAPSAVAPAGEATVLRGLTGPWANKTFALKGKLLVGRAPPAAVLLEDDSISRKHAEVERTPQGKVMLRDLGSANGTLLNGEVIGTEPVELAPGDVLQFGMVEVVYEAGESNLPVRRDRGAVPARRDRGGGAAEGKPVAEAGGIPLKRKRLLAVAGGLIGMLLVVGIVSKLTGPAPVPESSASVTAKKDPSRELQKLLSECRSFSSMEMGNEPQWVKADEACEKALNIDPINTEANNLIRKIKIEKEASAYYAQGQKALARLKEEDALDTFQKIPKESQYFRLAKVKAREALEQVKARSLDDCKRYLRDSQWGAAVPRCDRYMGIWCQDIAREELEPPLGFTLSLEGRVGKRQWRPKDKLYVQFLSARRRMDPNAPPWACPVSDVISGPGETANPGDKVKEKFKEIYTNKLMYAAMLDYWSGRTTEAVATLQKLRSDYAQASLHGKADELITAVSTVDQLYKTGGTLLQRDEVEKAAEPFDEALELDKRLMGDLYEEARSFYRHNIQQDIADRAYSSGKVWAQREDPRRGCRLWKLGFKFYKGNTDLNKAVGYCSTQGLAAFKAAGTCADLQAAADYAVSGDGLEEKIAARREELKCR</sequence>
<proteinExistence type="predicted"/>
<feature type="region of interest" description="Disordered" evidence="2">
    <location>
        <begin position="95"/>
        <end position="168"/>
    </location>
</feature>
<organism evidence="4 5">
    <name type="scientific">Stigmatella erecta</name>
    <dbReference type="NCBI Taxonomy" id="83460"/>
    <lineage>
        <taxon>Bacteria</taxon>
        <taxon>Pseudomonadati</taxon>
        <taxon>Myxococcota</taxon>
        <taxon>Myxococcia</taxon>
        <taxon>Myxococcales</taxon>
        <taxon>Cystobacterineae</taxon>
        <taxon>Archangiaceae</taxon>
        <taxon>Stigmatella</taxon>
    </lineage>
</organism>